<evidence type="ECO:0000256" key="2">
    <source>
        <dbReference type="ARBA" id="ARBA00022475"/>
    </source>
</evidence>
<dbReference type="PANTHER" id="PTHR12677">
    <property type="entry name" value="GOLGI APPARATUS MEMBRANE PROTEIN TVP38-RELATED"/>
    <property type="match status" value="1"/>
</dbReference>
<accession>A0A7S2XPC3</accession>
<dbReference type="Pfam" id="PF09335">
    <property type="entry name" value="VTT_dom"/>
    <property type="match status" value="1"/>
</dbReference>
<dbReference type="PANTHER" id="PTHR12677:SF59">
    <property type="entry name" value="GOLGI APPARATUS MEMBRANE PROTEIN TVP38-RELATED"/>
    <property type="match status" value="1"/>
</dbReference>
<organism evidence="9">
    <name type="scientific">Attheya septentrionalis</name>
    <dbReference type="NCBI Taxonomy" id="420275"/>
    <lineage>
        <taxon>Eukaryota</taxon>
        <taxon>Sar</taxon>
        <taxon>Stramenopiles</taxon>
        <taxon>Ochrophyta</taxon>
        <taxon>Bacillariophyta</taxon>
        <taxon>Coscinodiscophyceae</taxon>
        <taxon>Chaetocerotophycidae</taxon>
        <taxon>Chaetocerotales</taxon>
        <taxon>Attheyaceae</taxon>
        <taxon>Attheya</taxon>
    </lineage>
</organism>
<evidence type="ECO:0000256" key="1">
    <source>
        <dbReference type="ARBA" id="ARBA00004651"/>
    </source>
</evidence>
<sequence>MLHVTASPAAGRRQAARLPRSRSDDTMDHDSFRINDSTNILNSSLFEAGNVVNGIVKMEPLDNRSSSKDGSYENNDDDKGHKGTAGLRWTSQWRRWNRQSCQLLMVSWWSNPIVKKLIIMMGSLLMFVGLASIKSTTGALVDPNLIKRFLNWVYTHPQIGFLTYIGVYALTVVLLLPGTPLTLGGGYIFTALYGWKAGLTVATMSATVGSALGAMSCFLLGRYLMRERVRAWSRRYPLFDAIDLAISEKGLRIMAMLYLTPILPLGPVSYMCGTTSMSLPAFVLAKVASIPLMSLYVFIGASTGKIVVGHHQQSAEGGATSSLDQGEEEGGVEVHMDGEEQLFLMVLGIVLSITSIACISNYVKKELYEIFEKQKQQQGEKDGRSHDIELATSTSCMEEMSNSNGIAAATTVMGQTKRSKIYRRAPLTGNSLDGCLSSETDAESGIVLGRKDY</sequence>
<gene>
    <name evidence="9" type="ORF">ASEP1449_LOCUS11049</name>
</gene>
<feature type="region of interest" description="Disordered" evidence="6">
    <location>
        <begin position="62"/>
        <end position="84"/>
    </location>
</feature>
<feature type="region of interest" description="Disordered" evidence="6">
    <location>
        <begin position="1"/>
        <end position="29"/>
    </location>
</feature>
<feature type="transmembrane region" description="Helical" evidence="7">
    <location>
        <begin position="201"/>
        <end position="225"/>
    </location>
</feature>
<keyword evidence="5 7" id="KW-0472">Membrane</keyword>
<feature type="domain" description="VTT" evidence="8">
    <location>
        <begin position="176"/>
        <end position="301"/>
    </location>
</feature>
<feature type="transmembrane region" description="Helical" evidence="7">
    <location>
        <begin position="117"/>
        <end position="141"/>
    </location>
</feature>
<dbReference type="InterPro" id="IPR015414">
    <property type="entry name" value="TMEM64"/>
</dbReference>
<name>A0A7S2XPC3_9STRA</name>
<feature type="transmembrane region" description="Helical" evidence="7">
    <location>
        <begin position="279"/>
        <end position="299"/>
    </location>
</feature>
<keyword evidence="2" id="KW-1003">Cell membrane</keyword>
<protein>
    <recommendedName>
        <fullName evidence="8">VTT domain-containing protein</fullName>
    </recommendedName>
</protein>
<evidence type="ECO:0000256" key="7">
    <source>
        <dbReference type="SAM" id="Phobius"/>
    </source>
</evidence>
<dbReference type="InterPro" id="IPR032816">
    <property type="entry name" value="VTT_dom"/>
</dbReference>
<evidence type="ECO:0000313" key="9">
    <source>
        <dbReference type="EMBL" id="CAD9819217.1"/>
    </source>
</evidence>
<reference evidence="9" key="1">
    <citation type="submission" date="2021-01" db="EMBL/GenBank/DDBJ databases">
        <authorList>
            <person name="Corre E."/>
            <person name="Pelletier E."/>
            <person name="Niang G."/>
            <person name="Scheremetjew M."/>
            <person name="Finn R."/>
            <person name="Kale V."/>
            <person name="Holt S."/>
            <person name="Cochrane G."/>
            <person name="Meng A."/>
            <person name="Brown T."/>
            <person name="Cohen L."/>
        </authorList>
    </citation>
    <scope>NUCLEOTIDE SEQUENCE</scope>
    <source>
        <strain evidence="9">CCMP2084</strain>
    </source>
</reference>
<keyword evidence="3 7" id="KW-0812">Transmembrane</keyword>
<comment type="subcellular location">
    <subcellularLocation>
        <location evidence="1">Cell membrane</location>
        <topology evidence="1">Multi-pass membrane protein</topology>
    </subcellularLocation>
</comment>
<evidence type="ECO:0000256" key="4">
    <source>
        <dbReference type="ARBA" id="ARBA00022989"/>
    </source>
</evidence>
<dbReference type="EMBL" id="HBHQ01016532">
    <property type="protein sequence ID" value="CAD9819217.1"/>
    <property type="molecule type" value="Transcribed_RNA"/>
</dbReference>
<evidence type="ECO:0000259" key="8">
    <source>
        <dbReference type="Pfam" id="PF09335"/>
    </source>
</evidence>
<evidence type="ECO:0000256" key="6">
    <source>
        <dbReference type="SAM" id="MobiDB-lite"/>
    </source>
</evidence>
<evidence type="ECO:0000256" key="3">
    <source>
        <dbReference type="ARBA" id="ARBA00022692"/>
    </source>
</evidence>
<dbReference type="GO" id="GO:0005886">
    <property type="term" value="C:plasma membrane"/>
    <property type="evidence" value="ECO:0007669"/>
    <property type="project" value="UniProtKB-SubCell"/>
</dbReference>
<dbReference type="AlphaFoldDB" id="A0A7S2XPC3"/>
<feature type="transmembrane region" description="Helical" evidence="7">
    <location>
        <begin position="342"/>
        <end position="363"/>
    </location>
</feature>
<feature type="compositionally biased region" description="Basic and acidic residues" evidence="6">
    <location>
        <begin position="62"/>
        <end position="81"/>
    </location>
</feature>
<feature type="transmembrane region" description="Helical" evidence="7">
    <location>
        <begin position="161"/>
        <end position="189"/>
    </location>
</feature>
<keyword evidence="4 7" id="KW-1133">Transmembrane helix</keyword>
<evidence type="ECO:0000256" key="5">
    <source>
        <dbReference type="ARBA" id="ARBA00023136"/>
    </source>
</evidence>
<proteinExistence type="predicted"/>